<dbReference type="Proteomes" id="UP000823388">
    <property type="component" value="Chromosome 3N"/>
</dbReference>
<gene>
    <name evidence="1" type="ORF">PVAP13_3NG046697</name>
</gene>
<proteinExistence type="predicted"/>
<reference evidence="1" key="1">
    <citation type="submission" date="2020-05" db="EMBL/GenBank/DDBJ databases">
        <title>WGS assembly of Panicum virgatum.</title>
        <authorList>
            <person name="Lovell J.T."/>
            <person name="Jenkins J."/>
            <person name="Shu S."/>
            <person name="Juenger T.E."/>
            <person name="Schmutz J."/>
        </authorList>
    </citation>
    <scope>NUCLEOTIDE SEQUENCE</scope>
    <source>
        <strain evidence="1">AP13</strain>
    </source>
</reference>
<accession>A0A8T0U0P6</accession>
<evidence type="ECO:0000313" key="1">
    <source>
        <dbReference type="EMBL" id="KAG2615887.1"/>
    </source>
</evidence>
<sequence length="37" mass="4246">MAIALWCLQTFRDAKGLYLASDSDEQLLTYIPFLQIP</sequence>
<comment type="caution">
    <text evidence="1">The sequence shown here is derived from an EMBL/GenBank/DDBJ whole genome shotgun (WGS) entry which is preliminary data.</text>
</comment>
<protein>
    <submittedName>
        <fullName evidence="1">Uncharacterized protein</fullName>
    </submittedName>
</protein>
<dbReference type="AlphaFoldDB" id="A0A8T0U0P6"/>
<organism evidence="1 2">
    <name type="scientific">Panicum virgatum</name>
    <name type="common">Blackwell switchgrass</name>
    <dbReference type="NCBI Taxonomy" id="38727"/>
    <lineage>
        <taxon>Eukaryota</taxon>
        <taxon>Viridiplantae</taxon>
        <taxon>Streptophyta</taxon>
        <taxon>Embryophyta</taxon>
        <taxon>Tracheophyta</taxon>
        <taxon>Spermatophyta</taxon>
        <taxon>Magnoliopsida</taxon>
        <taxon>Liliopsida</taxon>
        <taxon>Poales</taxon>
        <taxon>Poaceae</taxon>
        <taxon>PACMAD clade</taxon>
        <taxon>Panicoideae</taxon>
        <taxon>Panicodae</taxon>
        <taxon>Paniceae</taxon>
        <taxon>Panicinae</taxon>
        <taxon>Panicum</taxon>
        <taxon>Panicum sect. Hiantes</taxon>
    </lineage>
</organism>
<evidence type="ECO:0000313" key="2">
    <source>
        <dbReference type="Proteomes" id="UP000823388"/>
    </source>
</evidence>
<name>A0A8T0U0P6_PANVG</name>
<keyword evidence="2" id="KW-1185">Reference proteome</keyword>
<dbReference type="EMBL" id="CM029042">
    <property type="protein sequence ID" value="KAG2615887.1"/>
    <property type="molecule type" value="Genomic_DNA"/>
</dbReference>